<dbReference type="Proteomes" id="UP000191518">
    <property type="component" value="Unassembled WGS sequence"/>
</dbReference>
<dbReference type="OrthoDB" id="4356590at2759"/>
<dbReference type="EMBL" id="MDYP01000027">
    <property type="protein sequence ID" value="OQE05095.1"/>
    <property type="molecule type" value="Genomic_DNA"/>
</dbReference>
<sequence>MVLQNLATTDISITEETAAIHENFQNRRGWIQKDLCNLNVFTYLKKGCILVLQNIDNYDRASRIALWRLIWRLESASDEKLRIVVSYKLGSIVRDDLVGMESICQSFPSNERPLYERNLSDSDYIEFLRESLCISDNGKQNIFANLERLVGMGQGNLHSIVELLKSHTGWPGEESPGALSKFGSNISPTTSPAKVLDYILRSVAIQPAIC</sequence>
<organism evidence="1 2">
    <name type="scientific">Penicillium vulpinum</name>
    <dbReference type="NCBI Taxonomy" id="29845"/>
    <lineage>
        <taxon>Eukaryota</taxon>
        <taxon>Fungi</taxon>
        <taxon>Dikarya</taxon>
        <taxon>Ascomycota</taxon>
        <taxon>Pezizomycotina</taxon>
        <taxon>Eurotiomycetes</taxon>
        <taxon>Eurotiomycetidae</taxon>
        <taxon>Eurotiales</taxon>
        <taxon>Aspergillaceae</taxon>
        <taxon>Penicillium</taxon>
    </lineage>
</organism>
<evidence type="ECO:0000313" key="1">
    <source>
        <dbReference type="EMBL" id="OQE05095.1"/>
    </source>
</evidence>
<comment type="caution">
    <text evidence="1">The sequence shown here is derived from an EMBL/GenBank/DDBJ whole genome shotgun (WGS) entry which is preliminary data.</text>
</comment>
<dbReference type="AlphaFoldDB" id="A0A1V6RTJ1"/>
<reference evidence="2" key="1">
    <citation type="journal article" date="2017" name="Nat. Microbiol.">
        <title>Global analysis of biosynthetic gene clusters reveals vast potential of secondary metabolite production in Penicillium species.</title>
        <authorList>
            <person name="Nielsen J.C."/>
            <person name="Grijseels S."/>
            <person name="Prigent S."/>
            <person name="Ji B."/>
            <person name="Dainat J."/>
            <person name="Nielsen K.F."/>
            <person name="Frisvad J.C."/>
            <person name="Workman M."/>
            <person name="Nielsen J."/>
        </authorList>
    </citation>
    <scope>NUCLEOTIDE SEQUENCE [LARGE SCALE GENOMIC DNA]</scope>
    <source>
        <strain evidence="2">IBT 29486</strain>
    </source>
</reference>
<gene>
    <name evidence="1" type="ORF">PENVUL_c027G09211</name>
</gene>
<name>A0A1V6RTJ1_9EURO</name>
<keyword evidence="2" id="KW-1185">Reference proteome</keyword>
<protein>
    <submittedName>
        <fullName evidence="1">Uncharacterized protein</fullName>
    </submittedName>
</protein>
<evidence type="ECO:0000313" key="2">
    <source>
        <dbReference type="Proteomes" id="UP000191518"/>
    </source>
</evidence>
<proteinExistence type="predicted"/>
<accession>A0A1V6RTJ1</accession>
<dbReference type="STRING" id="29845.A0A1V6RTJ1"/>